<dbReference type="InterPro" id="IPR008979">
    <property type="entry name" value="Galactose-bd-like_sf"/>
</dbReference>
<comment type="caution">
    <text evidence="2">The sequence shown here is derived from an EMBL/GenBank/DDBJ whole genome shotgun (WGS) entry which is preliminary data.</text>
</comment>
<dbReference type="AlphaFoldDB" id="A0A5J4SAA6"/>
<dbReference type="PROSITE" id="PS50022">
    <property type="entry name" value="FA58C_3"/>
    <property type="match status" value="1"/>
</dbReference>
<organism evidence="2">
    <name type="scientific">termite gut metagenome</name>
    <dbReference type="NCBI Taxonomy" id="433724"/>
    <lineage>
        <taxon>unclassified sequences</taxon>
        <taxon>metagenomes</taxon>
        <taxon>organismal metagenomes</taxon>
    </lineage>
</organism>
<evidence type="ECO:0000313" key="2">
    <source>
        <dbReference type="EMBL" id="KAA6343049.1"/>
    </source>
</evidence>
<dbReference type="Gene3D" id="2.60.40.1080">
    <property type="match status" value="2"/>
</dbReference>
<feature type="domain" description="F5/8 type C" evidence="1">
    <location>
        <begin position="198"/>
        <end position="317"/>
    </location>
</feature>
<dbReference type="SUPFAM" id="SSF49373">
    <property type="entry name" value="Invasin/intimin cell-adhesion fragments"/>
    <property type="match status" value="2"/>
</dbReference>
<dbReference type="Pfam" id="PF00754">
    <property type="entry name" value="F5_F8_type_C"/>
    <property type="match status" value="1"/>
</dbReference>
<sequence>MQQSSIMKPKKGRGSCYILALVALMYGCIEYNKFEITEKPFVDNTSVELFVGEEAGDRNWIQLKSTPTNQQFTWTSLNPDIATVDQKGLVTAHQEGSTVIIVASSNDQIDVNVRVREFVPLTGFTLNMSSVTGSWLAKFQPIVTPIPDNASDVNVKWSSSDESVAIVYGNGLIKIVGTGTSTITASVADMTQQITVTCEIVPEKLPRGKWTVPGYVAGTYVTPTIGQSSQHGSYPITNMFDGNSGTFWHSAYGTGFISNFPHWFIVDMHRSAIIAEVMLQRRQTSGANTFPRVTGFRLYTCPDVPVNQNDPLSGYAWEDQGDFPLDPLIDAEQRIAVPNQPTARYIAVYFEPKHKYSLYTTDGYVHFAEFAVYSY</sequence>
<dbReference type="Gene3D" id="2.60.120.260">
    <property type="entry name" value="Galactose-binding domain-like"/>
    <property type="match status" value="1"/>
</dbReference>
<protein>
    <recommendedName>
        <fullName evidence="1">F5/8 type C domain-containing protein</fullName>
    </recommendedName>
</protein>
<proteinExistence type="predicted"/>
<reference evidence="2" key="1">
    <citation type="submission" date="2019-03" db="EMBL/GenBank/DDBJ databases">
        <title>Single cell metagenomics reveals metabolic interactions within the superorganism composed of flagellate Streblomastix strix and complex community of Bacteroidetes bacteria on its surface.</title>
        <authorList>
            <person name="Treitli S.C."/>
            <person name="Kolisko M."/>
            <person name="Husnik F."/>
            <person name="Keeling P."/>
            <person name="Hampl V."/>
        </authorList>
    </citation>
    <scope>NUCLEOTIDE SEQUENCE</scope>
    <source>
        <strain evidence="2">STM</strain>
    </source>
</reference>
<dbReference type="Pfam" id="PF02368">
    <property type="entry name" value="Big_2"/>
    <property type="match status" value="2"/>
</dbReference>
<dbReference type="InterPro" id="IPR003343">
    <property type="entry name" value="Big_2"/>
</dbReference>
<gene>
    <name evidence="2" type="ORF">EZS27_009241</name>
</gene>
<evidence type="ECO:0000259" key="1">
    <source>
        <dbReference type="PROSITE" id="PS50022"/>
    </source>
</evidence>
<dbReference type="InterPro" id="IPR000421">
    <property type="entry name" value="FA58C"/>
</dbReference>
<name>A0A5J4SAA6_9ZZZZ</name>
<dbReference type="EMBL" id="SNRY01000291">
    <property type="protein sequence ID" value="KAA6343049.1"/>
    <property type="molecule type" value="Genomic_DNA"/>
</dbReference>
<accession>A0A5J4SAA6</accession>
<dbReference type="SUPFAM" id="SSF49785">
    <property type="entry name" value="Galactose-binding domain-like"/>
    <property type="match status" value="1"/>
</dbReference>
<dbReference type="SMART" id="SM00635">
    <property type="entry name" value="BID_2"/>
    <property type="match status" value="2"/>
</dbReference>
<dbReference type="InterPro" id="IPR008964">
    <property type="entry name" value="Invasin/intimin_cell_adhesion"/>
</dbReference>